<feature type="region of interest" description="Disordered" evidence="1">
    <location>
        <begin position="362"/>
        <end position="402"/>
    </location>
</feature>
<dbReference type="OrthoDB" id="5326467at2"/>
<dbReference type="RefSeq" id="WP_144306992.1">
    <property type="nucleotide sequence ID" value="NZ_QMIF01000017.1"/>
</dbReference>
<organism evidence="2 3">
    <name type="scientific">Oceanidesulfovibrio marinus</name>
    <dbReference type="NCBI Taxonomy" id="370038"/>
    <lineage>
        <taxon>Bacteria</taxon>
        <taxon>Pseudomonadati</taxon>
        <taxon>Thermodesulfobacteriota</taxon>
        <taxon>Desulfovibrionia</taxon>
        <taxon>Desulfovibrionales</taxon>
        <taxon>Desulfovibrionaceae</taxon>
        <taxon>Oceanidesulfovibrio</taxon>
    </lineage>
</organism>
<feature type="compositionally biased region" description="Basic and acidic residues" evidence="1">
    <location>
        <begin position="306"/>
        <end position="318"/>
    </location>
</feature>
<reference evidence="2 3" key="1">
    <citation type="submission" date="2018-06" db="EMBL/GenBank/DDBJ databases">
        <title>Complete genome of Desulfovibrio marinus P48SEP.</title>
        <authorList>
            <person name="Crispim J.S."/>
            <person name="Vidigal P.M.P."/>
            <person name="Silva L.C.F."/>
            <person name="Araujo L.C."/>
            <person name="Laguardia C.N."/>
            <person name="Dias R.S."/>
            <person name="Sousa M.P."/>
            <person name="Paula S.O."/>
            <person name="Silva C."/>
        </authorList>
    </citation>
    <scope>NUCLEOTIDE SEQUENCE [LARGE SCALE GENOMIC DNA]</scope>
    <source>
        <strain evidence="2 3">P48SEP</strain>
    </source>
</reference>
<dbReference type="AlphaFoldDB" id="A0A6P1ZBB6"/>
<protein>
    <submittedName>
        <fullName evidence="2">Uncharacterized protein</fullName>
    </submittedName>
</protein>
<feature type="compositionally biased region" description="Basic and acidic residues" evidence="1">
    <location>
        <begin position="273"/>
        <end position="287"/>
    </location>
</feature>
<accession>A0A6P1ZBB6</accession>
<feature type="compositionally biased region" description="Acidic residues" evidence="1">
    <location>
        <begin position="294"/>
        <end position="304"/>
    </location>
</feature>
<sequence>MTDDFGDVQVYTGQPAAIQDFSSAPPPVPVQMGMNTLATPDQARAVAEAQAMLVLAKSAPRNENAAVLSIQKACKRRSLAERATYAYRRGGTMVTGPSVRLAEVLAAHWGNITYGFREVSRKRDSVEVEAFAWDLQTNTRVTRSFTVKLVRDTKQGAQELTAERDKYELVASMAQRRVRAVLLELIPGDIVEDALDMCQQTLQAEFNNNPEEAKRKLILAFDELGVTLEMLEEYLSHSIKALQPAELVRLREVYRAIKDGVAPISEFFTPAAAKKEQAQAQPAKDDVQPQNDEAGSEDGQETGEQEQPKRTRMSPEEMEAMRQETYAYIESLGLTVDDVAQHRSRDPEKWAKADCEWARKKAEDLAKVQEPDEPAVQSEEQQGAEPPAATETKSGPGETIWCPEAETHVTEAECAECPKAGDCPEYNA</sequence>
<evidence type="ECO:0000313" key="2">
    <source>
        <dbReference type="EMBL" id="TVM31205.1"/>
    </source>
</evidence>
<comment type="caution">
    <text evidence="2">The sequence shown here is derived from an EMBL/GenBank/DDBJ whole genome shotgun (WGS) entry which is preliminary data.</text>
</comment>
<dbReference type="Proteomes" id="UP000434052">
    <property type="component" value="Unassembled WGS sequence"/>
</dbReference>
<feature type="region of interest" description="Disordered" evidence="1">
    <location>
        <begin position="273"/>
        <end position="318"/>
    </location>
</feature>
<gene>
    <name evidence="2" type="ORF">DQK91_19030</name>
</gene>
<dbReference type="EMBL" id="QMIF01000017">
    <property type="protein sequence ID" value="TVM31205.1"/>
    <property type="molecule type" value="Genomic_DNA"/>
</dbReference>
<evidence type="ECO:0000256" key="1">
    <source>
        <dbReference type="SAM" id="MobiDB-lite"/>
    </source>
</evidence>
<evidence type="ECO:0000313" key="3">
    <source>
        <dbReference type="Proteomes" id="UP000434052"/>
    </source>
</evidence>
<name>A0A6P1ZBB6_9BACT</name>
<proteinExistence type="predicted"/>